<dbReference type="SUPFAM" id="SSF49899">
    <property type="entry name" value="Concanavalin A-like lectins/glucanases"/>
    <property type="match status" value="2"/>
</dbReference>
<dbReference type="InterPro" id="IPR013320">
    <property type="entry name" value="ConA-like_dom_sf"/>
</dbReference>
<evidence type="ECO:0000313" key="5">
    <source>
        <dbReference type="EMBL" id="MFI0796978.1"/>
    </source>
</evidence>
<feature type="domain" description="LamG-like jellyroll fold" evidence="4">
    <location>
        <begin position="272"/>
        <end position="407"/>
    </location>
</feature>
<evidence type="ECO:0000313" key="6">
    <source>
        <dbReference type="Proteomes" id="UP001611075"/>
    </source>
</evidence>
<evidence type="ECO:0000259" key="4">
    <source>
        <dbReference type="SMART" id="SM00560"/>
    </source>
</evidence>
<evidence type="ECO:0000256" key="2">
    <source>
        <dbReference type="ARBA" id="ARBA00023157"/>
    </source>
</evidence>
<comment type="caution">
    <text evidence="5">The sequence shown here is derived from an EMBL/GenBank/DDBJ whole genome shotgun (WGS) entry which is preliminary data.</text>
</comment>
<name>A0ABW7STE3_9ACTN</name>
<dbReference type="SMART" id="SM00560">
    <property type="entry name" value="LamGL"/>
    <property type="match status" value="2"/>
</dbReference>
<dbReference type="InterPro" id="IPR006558">
    <property type="entry name" value="LamG-like"/>
</dbReference>
<gene>
    <name evidence="5" type="ORF">ACH4OY_30485</name>
</gene>
<sequence length="1077" mass="116379">MTALDRGLALHLTLTQDDRRTVVDSSGNGNNGTARGKSQPVDDPTLGRCYQFNGTTDYVEIPPLGRTDTVTIQLWVRADVLDRTRTVLACADWPTGNLLIEFVNTGLKVNLTGGEPGDQIFGYAFTANRWYHLAVSYSRRDQRISLYVDGKLTETRQYGNTAEVNLTGAWVGGRKAGTYFQGRIGSLRIYRRALTEDQIRQIMQIDLAKLVLHLPLDELRDNAAVDAAGSTLAARATGTPSTVLDEFFGRSLRFDGTNEMLTMPDAEALRLGAYTVSIWLKPDGPPATPWQGIVGKPGRNFNIWLNRAGHIHHRFNAGGNWNTGAPDTPPGSIAWNAWNHVAITNDGTTATTYIDGVLAATGPTGGAPVVNIAPLLLAGDLDGAASGYRFKGSLAHLRIFRAALPAEAIQRGMAVDQAAVTSVRRSHPLVFDLLDGDDETVLPIDSDPTGHQLFLEITNSADQPVLLDPITTAPTATNHHLALRFRAGTLAAPCLDPAKPQQLVRVAADGWQISKPVSEDQTVVFYLASTRGRTLEQGRTWHLTLEHAIADVAGGTRATRVELHYRQLRYAGQTTALEGHRRRILKIINRLGKPEIPLHAGFTGGNSVLNDSRSESMLVLHVANLAADGPIPLAPRDTSQNPTRLRISFDHEPTTRATLDRPWALGTGSDLKDVDIPANAAVRTGWQVERTSVEGEATELVLTPISKTSLDLREIVEIPLARIRSSLPSGPANLYLRYENVPGYQDGQFICPVVKGPLVANGSYVGVGTSSPAAPLHVQEATGTGHGPNSGSLLIDHDNGGGASSIVFRSRVNRGSDYGFIQYQDAAATGGAGESARLIVGTSNDPDDHVILQPAGNVGVGAPNPKAKLHVDGDYYGRGHLYLYAFEGDGRDGTAFVQARDDSGRTSLGLRLRTQNQGRIVDAIHMNPDGNMALGHADPRSRLTVHGSTNISADGAPVGLMTMLFNGRMNDGESRTHQLYNLTNHCTSWLELTVLIHDANSNTHRLLTRVEYVVYREWTEAPKIEVLAQAYRKTGARGIYNAGVVAVGNDIQAQLSQSGFATNSVYKVLVRYMTGKS</sequence>
<feature type="region of interest" description="Disordered" evidence="3">
    <location>
        <begin position="20"/>
        <end position="45"/>
    </location>
</feature>
<dbReference type="RefSeq" id="WP_396685577.1">
    <property type="nucleotide sequence ID" value="NZ_JBIRPU010000039.1"/>
</dbReference>
<dbReference type="Pfam" id="PF13385">
    <property type="entry name" value="Laminin_G_3"/>
    <property type="match status" value="2"/>
</dbReference>
<evidence type="ECO:0000256" key="3">
    <source>
        <dbReference type="SAM" id="MobiDB-lite"/>
    </source>
</evidence>
<dbReference type="EMBL" id="JBIRPU010000039">
    <property type="protein sequence ID" value="MFI0796978.1"/>
    <property type="molecule type" value="Genomic_DNA"/>
</dbReference>
<dbReference type="Proteomes" id="UP001611075">
    <property type="component" value="Unassembled WGS sequence"/>
</dbReference>
<feature type="compositionally biased region" description="Polar residues" evidence="3">
    <location>
        <begin position="23"/>
        <end position="33"/>
    </location>
</feature>
<accession>A0ABW7STE3</accession>
<dbReference type="Gene3D" id="2.60.120.200">
    <property type="match status" value="2"/>
</dbReference>
<proteinExistence type="predicted"/>
<evidence type="ECO:0000256" key="1">
    <source>
        <dbReference type="ARBA" id="ARBA00022729"/>
    </source>
</evidence>
<reference evidence="5 6" key="1">
    <citation type="submission" date="2024-10" db="EMBL/GenBank/DDBJ databases">
        <title>The Natural Products Discovery Center: Release of the First 8490 Sequenced Strains for Exploring Actinobacteria Biosynthetic Diversity.</title>
        <authorList>
            <person name="Kalkreuter E."/>
            <person name="Kautsar S.A."/>
            <person name="Yang D."/>
            <person name="Bader C.D."/>
            <person name="Teijaro C.N."/>
            <person name="Fluegel L."/>
            <person name="Davis C.M."/>
            <person name="Simpson J.R."/>
            <person name="Lauterbach L."/>
            <person name="Steele A.D."/>
            <person name="Gui C."/>
            <person name="Meng S."/>
            <person name="Li G."/>
            <person name="Viehrig K."/>
            <person name="Ye F."/>
            <person name="Su P."/>
            <person name="Kiefer A.F."/>
            <person name="Nichols A."/>
            <person name="Cepeda A.J."/>
            <person name="Yan W."/>
            <person name="Fan B."/>
            <person name="Jiang Y."/>
            <person name="Adhikari A."/>
            <person name="Zheng C.-J."/>
            <person name="Schuster L."/>
            <person name="Cowan T.M."/>
            <person name="Smanski M.J."/>
            <person name="Chevrette M.G."/>
            <person name="De Carvalho L.P.S."/>
            <person name="Shen B."/>
        </authorList>
    </citation>
    <scope>NUCLEOTIDE SEQUENCE [LARGE SCALE GENOMIC DNA]</scope>
    <source>
        <strain evidence="5 6">NPDC021253</strain>
    </source>
</reference>
<keyword evidence="6" id="KW-1185">Reference proteome</keyword>
<keyword evidence="2" id="KW-1015">Disulfide bond</keyword>
<protein>
    <submittedName>
        <fullName evidence="5">LamG domain-containing protein</fullName>
    </submittedName>
</protein>
<keyword evidence="1" id="KW-0732">Signal</keyword>
<dbReference type="PANTHER" id="PTHR47635:SF2">
    <property type="entry name" value="LAMG-LIKE JELLYROLL FOLD DOMAIN-CONTAINING PROTEIN"/>
    <property type="match status" value="1"/>
</dbReference>
<organism evidence="5 6">
    <name type="scientific">Micromonospora rubida</name>
    <dbReference type="NCBI Taxonomy" id="2697657"/>
    <lineage>
        <taxon>Bacteria</taxon>
        <taxon>Bacillati</taxon>
        <taxon>Actinomycetota</taxon>
        <taxon>Actinomycetes</taxon>
        <taxon>Micromonosporales</taxon>
        <taxon>Micromonosporaceae</taxon>
        <taxon>Micromonospora</taxon>
    </lineage>
</organism>
<dbReference type="PANTHER" id="PTHR47635">
    <property type="entry name" value="CUB DOMAIN-CONTAINING PROTEIN"/>
    <property type="match status" value="1"/>
</dbReference>
<feature type="domain" description="LamG-like jellyroll fold" evidence="4">
    <location>
        <begin position="68"/>
        <end position="197"/>
    </location>
</feature>